<reference evidence="6" key="1">
    <citation type="journal article" date="2014" name="Int. J. Syst. Evol. Microbiol.">
        <title>Complete genome sequence of Corynebacterium casei LMG S-19264T (=DSM 44701T), isolated from a smear-ripened cheese.</title>
        <authorList>
            <consortium name="US DOE Joint Genome Institute (JGI-PGF)"/>
            <person name="Walter F."/>
            <person name="Albersmeier A."/>
            <person name="Kalinowski J."/>
            <person name="Ruckert C."/>
        </authorList>
    </citation>
    <scope>NUCLEOTIDE SEQUENCE</scope>
    <source>
        <strain evidence="6">CGMCC 1.12987</strain>
    </source>
</reference>
<dbReference type="Pfam" id="PF02729">
    <property type="entry name" value="OTCace_N"/>
    <property type="match status" value="1"/>
</dbReference>
<dbReference type="GO" id="GO:0016597">
    <property type="term" value="F:amino acid binding"/>
    <property type="evidence" value="ECO:0007669"/>
    <property type="project" value="InterPro"/>
</dbReference>
<feature type="domain" description="Aspartate/ornithine carbamoyltransferase carbamoyl-P binding" evidence="5">
    <location>
        <begin position="3"/>
        <end position="139"/>
    </location>
</feature>
<accession>A0A917FR09</accession>
<dbReference type="PANTHER" id="PTHR45753">
    <property type="entry name" value="ORNITHINE CARBAMOYLTRANSFERASE, MITOCHONDRIAL"/>
    <property type="match status" value="1"/>
</dbReference>
<evidence type="ECO:0000313" key="6">
    <source>
        <dbReference type="EMBL" id="GGG00883.1"/>
    </source>
</evidence>
<dbReference type="PANTHER" id="PTHR45753:SF3">
    <property type="entry name" value="ORNITHINE TRANSCARBAMYLASE, MITOCHONDRIAL"/>
    <property type="match status" value="1"/>
</dbReference>
<dbReference type="InterPro" id="IPR006130">
    <property type="entry name" value="Asp/Orn_carbamoylTrfase"/>
</dbReference>
<dbReference type="SUPFAM" id="SSF53671">
    <property type="entry name" value="Aspartate/ornithine carbamoyltransferase"/>
    <property type="match status" value="1"/>
</dbReference>
<organism evidence="6 7">
    <name type="scientific">Paenibacillus abyssi</name>
    <dbReference type="NCBI Taxonomy" id="1340531"/>
    <lineage>
        <taxon>Bacteria</taxon>
        <taxon>Bacillati</taxon>
        <taxon>Bacillota</taxon>
        <taxon>Bacilli</taxon>
        <taxon>Bacillales</taxon>
        <taxon>Paenibacillaceae</taxon>
        <taxon>Paenibacillus</taxon>
    </lineage>
</organism>
<dbReference type="Pfam" id="PF00185">
    <property type="entry name" value="OTCace"/>
    <property type="match status" value="1"/>
</dbReference>
<dbReference type="GO" id="GO:0004585">
    <property type="term" value="F:ornithine carbamoyltransferase activity"/>
    <property type="evidence" value="ECO:0007669"/>
    <property type="project" value="UniProtKB-ARBA"/>
</dbReference>
<dbReference type="Proteomes" id="UP000644756">
    <property type="component" value="Unassembled WGS sequence"/>
</dbReference>
<keyword evidence="7" id="KW-1185">Reference proteome</keyword>
<reference evidence="6" key="2">
    <citation type="submission" date="2020-09" db="EMBL/GenBank/DDBJ databases">
        <authorList>
            <person name="Sun Q."/>
            <person name="Zhou Y."/>
        </authorList>
    </citation>
    <scope>NUCLEOTIDE SEQUENCE</scope>
    <source>
        <strain evidence="6">CGMCC 1.12987</strain>
    </source>
</reference>
<gene>
    <name evidence="6" type="primary">argF</name>
    <name evidence="6" type="ORF">GCM10010916_17520</name>
</gene>
<dbReference type="EMBL" id="BMGR01000005">
    <property type="protein sequence ID" value="GGG00883.1"/>
    <property type="molecule type" value="Genomic_DNA"/>
</dbReference>
<evidence type="ECO:0000259" key="5">
    <source>
        <dbReference type="Pfam" id="PF02729"/>
    </source>
</evidence>
<dbReference type="GO" id="GO:0042450">
    <property type="term" value="P:L-arginine biosynthetic process via ornithine"/>
    <property type="evidence" value="ECO:0007669"/>
    <property type="project" value="TreeGrafter"/>
</dbReference>
<dbReference type="Gene3D" id="3.40.50.1370">
    <property type="entry name" value="Aspartate/ornithine carbamoyltransferase"/>
    <property type="match status" value="2"/>
</dbReference>
<proteinExistence type="inferred from homology"/>
<evidence type="ECO:0000256" key="1">
    <source>
        <dbReference type="ARBA" id="ARBA00003822"/>
    </source>
</evidence>
<comment type="function">
    <text evidence="1">Reversibly catalyzes the transfer of the carbamoyl group from carbamoyl phosphate (CP) to the N(epsilon) atom of ornithine (ORN) to produce L-citrulline.</text>
</comment>
<keyword evidence="2 3" id="KW-0808">Transferase</keyword>
<evidence type="ECO:0000313" key="7">
    <source>
        <dbReference type="Proteomes" id="UP000644756"/>
    </source>
</evidence>
<dbReference type="PROSITE" id="PS00097">
    <property type="entry name" value="CARBAMOYLTRANSFERASE"/>
    <property type="match status" value="1"/>
</dbReference>
<dbReference type="InterPro" id="IPR002292">
    <property type="entry name" value="Orn/put_carbamltrans"/>
</dbReference>
<dbReference type="AlphaFoldDB" id="A0A917FR09"/>
<dbReference type="RefSeq" id="WP_188530690.1">
    <property type="nucleotide sequence ID" value="NZ_BMGR01000005.1"/>
</dbReference>
<sequence length="305" mass="34841">MNHLLSLKELNTDLMYSIIHRGIEIKKYPEKFYQECERKGLLLLFQKTSTRTNLSFQSGINQMGGYAVMMDWSSSNFSISPIQYEAQYASRNCDLIVARLKKHSDLIELAKHSKVPVINGCDDKYHPCQALSDFMTIYEVAGTFSGVTLTYVGVHNNVANSLVAGCIKLGIKLLLVTPIVNDAAWDEELMQAAYQSGYVENVTDLSEAVSRSDFVYTDTWVDMELFQSADYEEKKNSRIQQMLPYQLNKANLGGHSPYIMHPMPIHPGLEIEEELIESEKSIIYQQAENRMHTQKSLLIYMLNRR</sequence>
<comment type="similarity">
    <text evidence="3">Belongs to the aspartate/ornithine carbamoyltransferase superfamily.</text>
</comment>
<dbReference type="PRINTS" id="PR00100">
    <property type="entry name" value="AOTCASE"/>
</dbReference>
<evidence type="ECO:0000259" key="4">
    <source>
        <dbReference type="Pfam" id="PF00185"/>
    </source>
</evidence>
<evidence type="ECO:0000256" key="2">
    <source>
        <dbReference type="ARBA" id="ARBA00022679"/>
    </source>
</evidence>
<dbReference type="InterPro" id="IPR006132">
    <property type="entry name" value="Asp/Orn_carbamoyltranf_P-bd"/>
</dbReference>
<comment type="caution">
    <text evidence="6">The sequence shown here is derived from an EMBL/GenBank/DDBJ whole genome shotgun (WGS) entry which is preliminary data.</text>
</comment>
<feature type="domain" description="Aspartate/ornithine carbamoyltransferase Asp/Orn-binding" evidence="4">
    <location>
        <begin position="146"/>
        <end position="301"/>
    </location>
</feature>
<dbReference type="InterPro" id="IPR036901">
    <property type="entry name" value="Asp/Orn_carbamoylTrfase_sf"/>
</dbReference>
<protein>
    <submittedName>
        <fullName evidence="6">Ornithine carbamoyltransferase</fullName>
    </submittedName>
</protein>
<dbReference type="GO" id="GO:0019240">
    <property type="term" value="P:citrulline biosynthetic process"/>
    <property type="evidence" value="ECO:0007669"/>
    <property type="project" value="TreeGrafter"/>
</dbReference>
<dbReference type="InterPro" id="IPR006131">
    <property type="entry name" value="Asp_carbamoyltransf_Asp/Orn-bd"/>
</dbReference>
<dbReference type="PRINTS" id="PR00102">
    <property type="entry name" value="OTCASE"/>
</dbReference>
<evidence type="ECO:0000256" key="3">
    <source>
        <dbReference type="RuleBase" id="RU003634"/>
    </source>
</evidence>
<name>A0A917FR09_9BACL</name>